<dbReference type="SUPFAM" id="SSF47384">
    <property type="entry name" value="Homodimeric domain of signal transducing histidine kinase"/>
    <property type="match status" value="1"/>
</dbReference>
<dbReference type="Proteomes" id="UP000322553">
    <property type="component" value="Chromosome"/>
</dbReference>
<dbReference type="EMBL" id="CP043420">
    <property type="protein sequence ID" value="QEL10492.1"/>
    <property type="molecule type" value="Genomic_DNA"/>
</dbReference>
<feature type="transmembrane region" description="Helical" evidence="13">
    <location>
        <begin position="169"/>
        <end position="190"/>
    </location>
</feature>
<dbReference type="InterPro" id="IPR003594">
    <property type="entry name" value="HATPase_dom"/>
</dbReference>
<evidence type="ECO:0000256" key="5">
    <source>
        <dbReference type="ARBA" id="ARBA00022679"/>
    </source>
</evidence>
<dbReference type="PROSITE" id="PS50885">
    <property type="entry name" value="HAMP"/>
    <property type="match status" value="1"/>
</dbReference>
<dbReference type="CDD" id="cd00082">
    <property type="entry name" value="HisKA"/>
    <property type="match status" value="1"/>
</dbReference>
<dbReference type="PANTHER" id="PTHR45436:SF14">
    <property type="entry name" value="SENSOR PROTEIN QSEC"/>
    <property type="match status" value="1"/>
</dbReference>
<evidence type="ECO:0000256" key="6">
    <source>
        <dbReference type="ARBA" id="ARBA00022692"/>
    </source>
</evidence>
<dbReference type="InterPro" id="IPR050428">
    <property type="entry name" value="TCS_sensor_his_kinase"/>
</dbReference>
<dbReference type="KEGG" id="kuy:FY550_04610"/>
<protein>
    <recommendedName>
        <fullName evidence="3">histidine kinase</fullName>
        <ecNumber evidence="3">2.7.13.3</ecNumber>
    </recommendedName>
</protein>
<keyword evidence="4" id="KW-0597">Phosphoprotein</keyword>
<dbReference type="Gene3D" id="3.30.565.10">
    <property type="entry name" value="Histidine kinase-like ATPase, C-terminal domain"/>
    <property type="match status" value="1"/>
</dbReference>
<reference evidence="16 17" key="1">
    <citation type="submission" date="2019-08" db="EMBL/GenBank/DDBJ databases">
        <title>Complete genome sequence of Kushneria sp. YCWA18, a halophilic phosphate-solubilizing bacterium isolated from Daqiao saltern in China.</title>
        <authorList>
            <person name="Du G.-X."/>
            <person name="Qu L.-Y."/>
        </authorList>
    </citation>
    <scope>NUCLEOTIDE SEQUENCE [LARGE SCALE GENOMIC DNA]</scope>
    <source>
        <strain evidence="16 17">YCWA18</strain>
    </source>
</reference>
<evidence type="ECO:0000259" key="14">
    <source>
        <dbReference type="PROSITE" id="PS50109"/>
    </source>
</evidence>
<evidence type="ECO:0000256" key="11">
    <source>
        <dbReference type="ARBA" id="ARBA00023012"/>
    </source>
</evidence>
<accession>A0A5C0ZVL5</accession>
<evidence type="ECO:0000256" key="1">
    <source>
        <dbReference type="ARBA" id="ARBA00000085"/>
    </source>
</evidence>
<dbReference type="CDD" id="cd00075">
    <property type="entry name" value="HATPase"/>
    <property type="match status" value="1"/>
</dbReference>
<dbReference type="InterPro" id="IPR004358">
    <property type="entry name" value="Sig_transdc_His_kin-like_C"/>
</dbReference>
<dbReference type="InterPro" id="IPR036890">
    <property type="entry name" value="HATPase_C_sf"/>
</dbReference>
<keyword evidence="7" id="KW-0547">Nucleotide-binding</keyword>
<dbReference type="InterPro" id="IPR003660">
    <property type="entry name" value="HAMP_dom"/>
</dbReference>
<dbReference type="GO" id="GO:0000155">
    <property type="term" value="F:phosphorelay sensor kinase activity"/>
    <property type="evidence" value="ECO:0007669"/>
    <property type="project" value="InterPro"/>
</dbReference>
<evidence type="ECO:0000256" key="9">
    <source>
        <dbReference type="ARBA" id="ARBA00022840"/>
    </source>
</evidence>
<dbReference type="GO" id="GO:0005886">
    <property type="term" value="C:plasma membrane"/>
    <property type="evidence" value="ECO:0007669"/>
    <property type="project" value="TreeGrafter"/>
</dbReference>
<dbReference type="InterPro" id="IPR003661">
    <property type="entry name" value="HisK_dim/P_dom"/>
</dbReference>
<dbReference type="GO" id="GO:0005524">
    <property type="term" value="F:ATP binding"/>
    <property type="evidence" value="ECO:0007669"/>
    <property type="project" value="UniProtKB-KW"/>
</dbReference>
<dbReference type="Pfam" id="PF02518">
    <property type="entry name" value="HATPase_c"/>
    <property type="match status" value="1"/>
</dbReference>
<evidence type="ECO:0000256" key="12">
    <source>
        <dbReference type="ARBA" id="ARBA00023136"/>
    </source>
</evidence>
<dbReference type="RefSeq" id="WP_149054387.1">
    <property type="nucleotide sequence ID" value="NZ_CP043420.1"/>
</dbReference>
<keyword evidence="5" id="KW-0808">Transferase</keyword>
<evidence type="ECO:0000256" key="4">
    <source>
        <dbReference type="ARBA" id="ARBA00022553"/>
    </source>
</evidence>
<evidence type="ECO:0000256" key="2">
    <source>
        <dbReference type="ARBA" id="ARBA00004141"/>
    </source>
</evidence>
<evidence type="ECO:0000256" key="8">
    <source>
        <dbReference type="ARBA" id="ARBA00022777"/>
    </source>
</evidence>
<dbReference type="InterPro" id="IPR005467">
    <property type="entry name" value="His_kinase_dom"/>
</dbReference>
<dbReference type="PROSITE" id="PS50109">
    <property type="entry name" value="HIS_KIN"/>
    <property type="match status" value="1"/>
</dbReference>
<dbReference type="SMART" id="SM00387">
    <property type="entry name" value="HATPase_c"/>
    <property type="match status" value="1"/>
</dbReference>
<dbReference type="Pfam" id="PF00512">
    <property type="entry name" value="HisKA"/>
    <property type="match status" value="1"/>
</dbReference>
<dbReference type="SMART" id="SM00388">
    <property type="entry name" value="HisKA"/>
    <property type="match status" value="1"/>
</dbReference>
<evidence type="ECO:0000256" key="3">
    <source>
        <dbReference type="ARBA" id="ARBA00012438"/>
    </source>
</evidence>
<gene>
    <name evidence="16" type="ORF">FY550_04610</name>
</gene>
<keyword evidence="6 13" id="KW-0812">Transmembrane</keyword>
<keyword evidence="11" id="KW-0902">Two-component regulatory system</keyword>
<evidence type="ECO:0000256" key="10">
    <source>
        <dbReference type="ARBA" id="ARBA00022989"/>
    </source>
</evidence>
<keyword evidence="17" id="KW-1185">Reference proteome</keyword>
<name>A0A5C0ZVL5_9GAMM</name>
<evidence type="ECO:0000259" key="15">
    <source>
        <dbReference type="PROSITE" id="PS50885"/>
    </source>
</evidence>
<dbReference type="SUPFAM" id="SSF55874">
    <property type="entry name" value="ATPase domain of HSP90 chaperone/DNA topoisomerase II/histidine kinase"/>
    <property type="match status" value="1"/>
</dbReference>
<feature type="domain" description="HAMP" evidence="15">
    <location>
        <begin position="184"/>
        <end position="236"/>
    </location>
</feature>
<dbReference type="PRINTS" id="PR00344">
    <property type="entry name" value="BCTRLSENSOR"/>
</dbReference>
<comment type="catalytic activity">
    <reaction evidence="1">
        <text>ATP + protein L-histidine = ADP + protein N-phospho-L-histidine.</text>
        <dbReference type="EC" id="2.7.13.3"/>
    </reaction>
</comment>
<keyword evidence="12 13" id="KW-0472">Membrane</keyword>
<dbReference type="Gene3D" id="1.10.287.130">
    <property type="match status" value="1"/>
</dbReference>
<keyword evidence="10 13" id="KW-1133">Transmembrane helix</keyword>
<organism evidence="16 17">
    <name type="scientific">Kushneria phosphatilytica</name>
    <dbReference type="NCBI Taxonomy" id="657387"/>
    <lineage>
        <taxon>Bacteria</taxon>
        <taxon>Pseudomonadati</taxon>
        <taxon>Pseudomonadota</taxon>
        <taxon>Gammaproteobacteria</taxon>
        <taxon>Oceanospirillales</taxon>
        <taxon>Halomonadaceae</taxon>
        <taxon>Kushneria</taxon>
    </lineage>
</organism>
<evidence type="ECO:0000256" key="13">
    <source>
        <dbReference type="SAM" id="Phobius"/>
    </source>
</evidence>
<dbReference type="AlphaFoldDB" id="A0A5C0ZVL5"/>
<dbReference type="PANTHER" id="PTHR45436">
    <property type="entry name" value="SENSOR HISTIDINE KINASE YKOH"/>
    <property type="match status" value="1"/>
</dbReference>
<dbReference type="EC" id="2.7.13.3" evidence="3"/>
<dbReference type="InterPro" id="IPR036097">
    <property type="entry name" value="HisK_dim/P_sf"/>
</dbReference>
<feature type="domain" description="Histidine kinase" evidence="14">
    <location>
        <begin position="244"/>
        <end position="455"/>
    </location>
</feature>
<sequence length="455" mass="50283">MTSIRQRTVALVLGALAIGTLVIGVFNFRDSSHEIAEIYDAQLAQTARILQGILHTPLAAGTRRELYQSVNDALANAGHTRYGHPYESKMAFRVWRREGTDIVSSASAPPLSTMPQHPGFTEIRAGGVGWHGFLLPDDKEDMMIWVGERDDVRADLVDRIVRHTLTPNVIGLFLLALLVWLAVGWGLRPLRRMAQLIRQRDAESLAPLKLAPLPTELEPMQAALNRLLQEIDTLLKRERRFIADAAHELRTPLAVLRLNAQNALEARSEQARIESLGYIISGTDGLARVFNQLLVLARMEPKPEWQDEDRMEVYHVLQQTLVELSGWVLDKGLDFVLDAEPGHAQVRGDPTMLGIAIQNLVTNAVNVSPAGGEIRVVLEVEEAHCEIRVLDQGPGLDQEQAARMFERFYSRGSAEGAGLGLSIVQTITHHLGGTVTLENRSEGGACATLRLPLVH</sequence>
<evidence type="ECO:0000256" key="7">
    <source>
        <dbReference type="ARBA" id="ARBA00022741"/>
    </source>
</evidence>
<comment type="subcellular location">
    <subcellularLocation>
        <location evidence="2">Membrane</location>
        <topology evidence="2">Multi-pass membrane protein</topology>
    </subcellularLocation>
</comment>
<evidence type="ECO:0000313" key="17">
    <source>
        <dbReference type="Proteomes" id="UP000322553"/>
    </source>
</evidence>
<keyword evidence="8" id="KW-0418">Kinase</keyword>
<keyword evidence="9" id="KW-0067">ATP-binding</keyword>
<proteinExistence type="predicted"/>
<evidence type="ECO:0000313" key="16">
    <source>
        <dbReference type="EMBL" id="QEL10492.1"/>
    </source>
</evidence>